<evidence type="ECO:0000313" key="1">
    <source>
        <dbReference type="EMBL" id="OCK76541.1"/>
    </source>
</evidence>
<dbReference type="Proteomes" id="UP000250266">
    <property type="component" value="Unassembled WGS sequence"/>
</dbReference>
<name>A0A8E2E3I2_9PEZI</name>
<proteinExistence type="predicted"/>
<feature type="non-terminal residue" evidence="1">
    <location>
        <position position="1"/>
    </location>
</feature>
<reference evidence="1 2" key="1">
    <citation type="journal article" date="2016" name="Nat. Commun.">
        <title>Ectomycorrhizal ecology is imprinted in the genome of the dominant symbiotic fungus Cenococcum geophilum.</title>
        <authorList>
            <consortium name="DOE Joint Genome Institute"/>
            <person name="Peter M."/>
            <person name="Kohler A."/>
            <person name="Ohm R.A."/>
            <person name="Kuo A."/>
            <person name="Krutzmann J."/>
            <person name="Morin E."/>
            <person name="Arend M."/>
            <person name="Barry K.W."/>
            <person name="Binder M."/>
            <person name="Choi C."/>
            <person name="Clum A."/>
            <person name="Copeland A."/>
            <person name="Grisel N."/>
            <person name="Haridas S."/>
            <person name="Kipfer T."/>
            <person name="LaButti K."/>
            <person name="Lindquist E."/>
            <person name="Lipzen A."/>
            <person name="Maire R."/>
            <person name="Meier B."/>
            <person name="Mihaltcheva S."/>
            <person name="Molinier V."/>
            <person name="Murat C."/>
            <person name="Poggeler S."/>
            <person name="Quandt C.A."/>
            <person name="Sperisen C."/>
            <person name="Tritt A."/>
            <person name="Tisserant E."/>
            <person name="Crous P.W."/>
            <person name="Henrissat B."/>
            <person name="Nehls U."/>
            <person name="Egli S."/>
            <person name="Spatafora J.W."/>
            <person name="Grigoriev I.V."/>
            <person name="Martin F.M."/>
        </authorList>
    </citation>
    <scope>NUCLEOTIDE SEQUENCE [LARGE SCALE GENOMIC DNA]</scope>
    <source>
        <strain evidence="1 2">CBS 459.81</strain>
    </source>
</reference>
<keyword evidence="2" id="KW-1185">Reference proteome</keyword>
<dbReference type="OrthoDB" id="4158087at2759"/>
<gene>
    <name evidence="1" type="ORF">K432DRAFT_306143</name>
</gene>
<evidence type="ECO:0008006" key="3">
    <source>
        <dbReference type="Google" id="ProtNLM"/>
    </source>
</evidence>
<accession>A0A8E2E3I2</accession>
<dbReference type="AlphaFoldDB" id="A0A8E2E3I2"/>
<dbReference type="EMBL" id="KV745201">
    <property type="protein sequence ID" value="OCK76541.1"/>
    <property type="molecule type" value="Genomic_DNA"/>
</dbReference>
<evidence type="ECO:0000313" key="2">
    <source>
        <dbReference type="Proteomes" id="UP000250266"/>
    </source>
</evidence>
<organism evidence="1 2">
    <name type="scientific">Lepidopterella palustris CBS 459.81</name>
    <dbReference type="NCBI Taxonomy" id="1314670"/>
    <lineage>
        <taxon>Eukaryota</taxon>
        <taxon>Fungi</taxon>
        <taxon>Dikarya</taxon>
        <taxon>Ascomycota</taxon>
        <taxon>Pezizomycotina</taxon>
        <taxon>Dothideomycetes</taxon>
        <taxon>Pleosporomycetidae</taxon>
        <taxon>Mytilinidiales</taxon>
        <taxon>Argynnaceae</taxon>
        <taxon>Lepidopterella</taxon>
    </lineage>
</organism>
<dbReference type="PANTHER" id="PTHR37540:SF5">
    <property type="entry name" value="TRANSCRIPTION FACTOR DOMAIN-CONTAINING PROTEIN"/>
    <property type="match status" value="1"/>
</dbReference>
<dbReference type="PANTHER" id="PTHR37540">
    <property type="entry name" value="TRANSCRIPTION FACTOR (ACR-2), PUTATIVE-RELATED-RELATED"/>
    <property type="match status" value="1"/>
</dbReference>
<protein>
    <recommendedName>
        <fullName evidence="3">Transcription factor domain-containing protein</fullName>
    </recommendedName>
</protein>
<sequence>LEALKRCVNLRGGLSTLDFELQRIVAWGSYYVESALELPPSFPYPTFQNSKPFPLALLDDCSIHAWRTVKKLPKNSPFMYDIVLRLHQIGLSSTSEWRAEVDKQSVSNLYFEAQHRLLIMQSEQPWLASDAATPLAPENVLLYKAFTMAAQLFLWASMRHAQFCDDRSNLSISTGSGGLLFGRIKAALEIEGGYSSWARGKCLETVAWILFVCVESCPSVSPDWVWFLGELRRVLSSVRIRRIEEFRKVMQTFPSTDTFRDAEDKVWRAMAVLDQ</sequence>